<keyword evidence="5" id="KW-0812">Transmembrane</keyword>
<keyword evidence="5" id="KW-1133">Transmembrane helix</keyword>
<dbReference type="GO" id="GO:0006893">
    <property type="term" value="P:Golgi to plasma membrane transport"/>
    <property type="evidence" value="ECO:0007669"/>
    <property type="project" value="TreeGrafter"/>
</dbReference>
<evidence type="ECO:0000256" key="4">
    <source>
        <dbReference type="SAM" id="MobiDB-lite"/>
    </source>
</evidence>
<feature type="domain" description="Exocyst component Exo84 C-terminal" evidence="6">
    <location>
        <begin position="137"/>
        <end position="340"/>
    </location>
</feature>
<gene>
    <name evidence="7" type="ORF">MUK42_02184</name>
</gene>
<organism evidence="7 8">
    <name type="scientific">Musa troglodytarum</name>
    <name type="common">fe'i banana</name>
    <dbReference type="NCBI Taxonomy" id="320322"/>
    <lineage>
        <taxon>Eukaryota</taxon>
        <taxon>Viridiplantae</taxon>
        <taxon>Streptophyta</taxon>
        <taxon>Embryophyta</taxon>
        <taxon>Tracheophyta</taxon>
        <taxon>Spermatophyta</taxon>
        <taxon>Magnoliopsida</taxon>
        <taxon>Liliopsida</taxon>
        <taxon>Zingiberales</taxon>
        <taxon>Musaceae</taxon>
        <taxon>Musa</taxon>
    </lineage>
</organism>
<dbReference type="Gene3D" id="1.20.58.1220">
    <property type="entry name" value="Exo84p, C-terminal helical domain"/>
    <property type="match status" value="1"/>
</dbReference>
<dbReference type="InterPro" id="IPR042560">
    <property type="entry name" value="Exo84_C_2"/>
</dbReference>
<dbReference type="InterPro" id="IPR033961">
    <property type="entry name" value="Exo84"/>
</dbReference>
<dbReference type="InterPro" id="IPR032403">
    <property type="entry name" value="Exo84_C"/>
</dbReference>
<dbReference type="InterPro" id="IPR016159">
    <property type="entry name" value="Cullin_repeat-like_dom_sf"/>
</dbReference>
<protein>
    <recommendedName>
        <fullName evidence="6">Exocyst component Exo84 C-terminal domain-containing protein</fullName>
    </recommendedName>
</protein>
<dbReference type="GO" id="GO:0006887">
    <property type="term" value="P:exocytosis"/>
    <property type="evidence" value="ECO:0007669"/>
    <property type="project" value="UniProtKB-KW"/>
</dbReference>
<dbReference type="FunFam" id="1.20.58.1220:FF:000005">
    <property type="entry name" value="Os07g0568000 protein"/>
    <property type="match status" value="1"/>
</dbReference>
<dbReference type="Proteomes" id="UP001055439">
    <property type="component" value="Chromosome 7"/>
</dbReference>
<dbReference type="EMBL" id="CP097509">
    <property type="protein sequence ID" value="URE19158.1"/>
    <property type="molecule type" value="Genomic_DNA"/>
</dbReference>
<keyword evidence="5" id="KW-0472">Membrane</keyword>
<dbReference type="PANTHER" id="PTHR21426:SF2">
    <property type="entry name" value="EXOCYST COMPLEX COMPONENT EXO84C"/>
    <property type="match status" value="1"/>
</dbReference>
<comment type="similarity">
    <text evidence="1">Belongs to the EXO84 family.</text>
</comment>
<keyword evidence="3" id="KW-0268">Exocytosis</keyword>
<sequence>MESSEDDDDFPTHEWITPQSSINSIYQSHTEKGIRKVCSELLELKDAVENLSGNMQSKYLAFLRLSEEVIEMEQELMELQKHVSAQGILVQDLMSGVCRELEVWNKCNSEEPDSEEELSEINRLLHNDLEDPKITFLDTIDVLLAEHKVEEALLAIITEESKSPELHDLEGNPSADGSSYRLAFLKKKEMLVDQIVRIAEQPYICTAELRKAVSGLAKLGKSSLALKLMLNAYDSRLQKNIEAFLPSCSIYSETYTAILSQLVFSTISVATKESTLIVGDMSTYMNRIVQWAEDEIESFVHLVKENSPSPETAAALRSASVCTQASLSHCSILESQGLKFSKLIMVLLQPYIDEVLDMNFRRARRRIIDLTRNENVALMSSQLDSPLSVTTPSNIIFSSIGKKFMSIVEDILDKLTPMVVLHFGRTILNKLLQLFDKYVELLIKALPGPSEDDNLIEQRESEDYRAETDAEQLGLLGTAYTVALELLPMAVSKIITPQNENKEVGGGSSESISIVAVSSVEYKDWRRQLQHSLEKLRDHFCRQYVLTFIYSREGKARLDARMYLEGKGDDLFWDSDPLPSLPFQALFARLQQLASVAGDVLLGKEKIQKILLSRLTETVVMWLSEEQEFWDVFKDDSAQLQPLGLQQACLFSRAIVLYGFYELLILNIISLFQLILDMHFIVEIAVCGGYSSRNVHQLVSAVITRAIGAFSAKGIDPQSALPEDEWFVDAAKTAISKLMLGTSESEMSEPDEHMVVNSEISDSDESLSSPSIIDSVDSFASANMGETDSPVYFTDPEA</sequence>
<evidence type="ECO:0000313" key="7">
    <source>
        <dbReference type="EMBL" id="URE19158.1"/>
    </source>
</evidence>
<proteinExistence type="inferred from homology"/>
<accession>A0A9E7GXE5</accession>
<dbReference type="PANTHER" id="PTHR21426">
    <property type="entry name" value="EXOCYST COMPLEX COMPONENT 8"/>
    <property type="match status" value="1"/>
</dbReference>
<name>A0A9E7GXE5_9LILI</name>
<evidence type="ECO:0000256" key="1">
    <source>
        <dbReference type="ARBA" id="ARBA00007210"/>
    </source>
</evidence>
<feature type="region of interest" description="Disordered" evidence="4">
    <location>
        <begin position="744"/>
        <end position="769"/>
    </location>
</feature>
<keyword evidence="2" id="KW-0813">Transport</keyword>
<dbReference type="SUPFAM" id="SSF74788">
    <property type="entry name" value="Cullin repeat-like"/>
    <property type="match status" value="1"/>
</dbReference>
<evidence type="ECO:0000256" key="3">
    <source>
        <dbReference type="ARBA" id="ARBA00022483"/>
    </source>
</evidence>
<reference evidence="7" key="1">
    <citation type="submission" date="2022-05" db="EMBL/GenBank/DDBJ databases">
        <title>The Musa troglodytarum L. genome provides insights into the mechanism of non-climacteric behaviour and enrichment of carotenoids.</title>
        <authorList>
            <person name="Wang J."/>
        </authorList>
    </citation>
    <scope>NUCLEOTIDE SEQUENCE</scope>
    <source>
        <tissue evidence="7">Leaf</tissue>
    </source>
</reference>
<dbReference type="OrthoDB" id="1710909at2759"/>
<dbReference type="GO" id="GO:0000145">
    <property type="term" value="C:exocyst"/>
    <property type="evidence" value="ECO:0007669"/>
    <property type="project" value="InterPro"/>
</dbReference>
<evidence type="ECO:0000256" key="2">
    <source>
        <dbReference type="ARBA" id="ARBA00022448"/>
    </source>
</evidence>
<feature type="transmembrane region" description="Helical" evidence="5">
    <location>
        <begin position="655"/>
        <end position="676"/>
    </location>
</feature>
<evidence type="ECO:0000256" key="5">
    <source>
        <dbReference type="SAM" id="Phobius"/>
    </source>
</evidence>
<evidence type="ECO:0000313" key="8">
    <source>
        <dbReference type="Proteomes" id="UP001055439"/>
    </source>
</evidence>
<dbReference type="AlphaFoldDB" id="A0A9E7GXE5"/>
<keyword evidence="8" id="KW-1185">Reference proteome</keyword>
<evidence type="ECO:0000259" key="6">
    <source>
        <dbReference type="Pfam" id="PF16528"/>
    </source>
</evidence>
<dbReference type="Pfam" id="PF16528">
    <property type="entry name" value="Exo84_C"/>
    <property type="match status" value="1"/>
</dbReference>
<dbReference type="GO" id="GO:0008104">
    <property type="term" value="P:intracellular protein localization"/>
    <property type="evidence" value="ECO:0007669"/>
    <property type="project" value="TreeGrafter"/>
</dbReference>